<sequence>MKTKKWVLMVLILVVILGTVSMGLMAEDELAILPIYEGSELIYDDQFGFEELPVILGEDTVDRVEGYIRRLWLKAPEGRSPYEIIRNYEAAVENINGKILFKSRDPQTIKIGDIYFSEYFSTVRQDRGLATHVFTHSYFPEKLSEYLVSRATVNQVDNYIIVAAGKGHMAASQEEDTYFEIVIVELEAMEMDMVTMEYLESGIEAEGRVAVYDILFDTGEARIKAESEEALAVIADFLLENSGKKYLVVGHTDYIGSYEMNLNLSEARAEAVVEKLVNQYNISGDQLISAGVGPAAPVMSNRTENGRAKNRRVEIVELD</sequence>
<organism evidence="6 7">
    <name type="scientific">Halanaerobium saccharolyticum</name>
    <dbReference type="NCBI Taxonomy" id="43595"/>
    <lineage>
        <taxon>Bacteria</taxon>
        <taxon>Bacillati</taxon>
        <taxon>Bacillota</taxon>
        <taxon>Clostridia</taxon>
        <taxon>Halanaerobiales</taxon>
        <taxon>Halanaerobiaceae</taxon>
        <taxon>Halanaerobium</taxon>
    </lineage>
</organism>
<dbReference type="CDD" id="cd07185">
    <property type="entry name" value="OmpA_C-like"/>
    <property type="match status" value="1"/>
</dbReference>
<keyword evidence="2 4" id="KW-0472">Membrane</keyword>
<evidence type="ECO:0000256" key="1">
    <source>
        <dbReference type="ARBA" id="ARBA00004442"/>
    </source>
</evidence>
<dbReference type="Gene3D" id="3.30.1330.60">
    <property type="entry name" value="OmpA-like domain"/>
    <property type="match status" value="1"/>
</dbReference>
<dbReference type="GO" id="GO:0009279">
    <property type="term" value="C:cell outer membrane"/>
    <property type="evidence" value="ECO:0007669"/>
    <property type="project" value="UniProtKB-SubCell"/>
</dbReference>
<dbReference type="Pfam" id="PF00691">
    <property type="entry name" value="OmpA"/>
    <property type="match status" value="1"/>
</dbReference>
<dbReference type="PANTHER" id="PTHR30329">
    <property type="entry name" value="STATOR ELEMENT OF FLAGELLAR MOTOR COMPLEX"/>
    <property type="match status" value="1"/>
</dbReference>
<gene>
    <name evidence="6" type="ORF">DFR79_10812</name>
</gene>
<dbReference type="PROSITE" id="PS51123">
    <property type="entry name" value="OMPA_2"/>
    <property type="match status" value="1"/>
</dbReference>
<dbReference type="InterPro" id="IPR006665">
    <property type="entry name" value="OmpA-like"/>
</dbReference>
<accession>A0A4R6LVB1</accession>
<dbReference type="SUPFAM" id="SSF103088">
    <property type="entry name" value="OmpA-like"/>
    <property type="match status" value="1"/>
</dbReference>
<dbReference type="RefSeq" id="WP_133514727.1">
    <property type="nucleotide sequence ID" value="NZ_SNWX01000008.1"/>
</dbReference>
<name>A0A4R6LVB1_9FIRM</name>
<evidence type="ECO:0000313" key="7">
    <source>
        <dbReference type="Proteomes" id="UP000295064"/>
    </source>
</evidence>
<proteinExistence type="predicted"/>
<dbReference type="PANTHER" id="PTHR30329:SF21">
    <property type="entry name" value="LIPOPROTEIN YIAD-RELATED"/>
    <property type="match status" value="1"/>
</dbReference>
<evidence type="ECO:0000313" key="6">
    <source>
        <dbReference type="EMBL" id="TDO91986.1"/>
    </source>
</evidence>
<evidence type="ECO:0000256" key="4">
    <source>
        <dbReference type="PROSITE-ProRule" id="PRU00473"/>
    </source>
</evidence>
<dbReference type="PRINTS" id="PR01021">
    <property type="entry name" value="OMPADOMAIN"/>
</dbReference>
<evidence type="ECO:0000259" key="5">
    <source>
        <dbReference type="PROSITE" id="PS51123"/>
    </source>
</evidence>
<feature type="domain" description="OmpA-like" evidence="5">
    <location>
        <begin position="203"/>
        <end position="319"/>
    </location>
</feature>
<dbReference type="InterPro" id="IPR036737">
    <property type="entry name" value="OmpA-like_sf"/>
</dbReference>
<dbReference type="InterPro" id="IPR006664">
    <property type="entry name" value="OMP_bac"/>
</dbReference>
<dbReference type="Proteomes" id="UP000295064">
    <property type="component" value="Unassembled WGS sequence"/>
</dbReference>
<reference evidence="6 7" key="1">
    <citation type="submission" date="2019-03" db="EMBL/GenBank/DDBJ databases">
        <title>Subsurface microbial communities from deep shales in Ohio and West Virginia, USA.</title>
        <authorList>
            <person name="Wrighton K."/>
        </authorList>
    </citation>
    <scope>NUCLEOTIDE SEQUENCE [LARGE SCALE GENOMIC DNA]</scope>
    <source>
        <strain evidence="6 7">MA284_T2</strain>
    </source>
</reference>
<protein>
    <submittedName>
        <fullName evidence="6">OmpA family protein</fullName>
    </submittedName>
</protein>
<evidence type="ECO:0000256" key="3">
    <source>
        <dbReference type="ARBA" id="ARBA00023237"/>
    </source>
</evidence>
<keyword evidence="3" id="KW-0998">Cell outer membrane</keyword>
<dbReference type="OrthoDB" id="9815217at2"/>
<dbReference type="EMBL" id="SNWX01000008">
    <property type="protein sequence ID" value="TDO91986.1"/>
    <property type="molecule type" value="Genomic_DNA"/>
</dbReference>
<evidence type="ECO:0000256" key="2">
    <source>
        <dbReference type="ARBA" id="ARBA00023136"/>
    </source>
</evidence>
<dbReference type="InterPro" id="IPR050330">
    <property type="entry name" value="Bact_OuterMem_StrucFunc"/>
</dbReference>
<comment type="caution">
    <text evidence="6">The sequence shown here is derived from an EMBL/GenBank/DDBJ whole genome shotgun (WGS) entry which is preliminary data.</text>
</comment>
<dbReference type="AlphaFoldDB" id="A0A4R6LVB1"/>
<comment type="subcellular location">
    <subcellularLocation>
        <location evidence="1">Cell outer membrane</location>
    </subcellularLocation>
</comment>